<dbReference type="SUPFAM" id="SSF47616">
    <property type="entry name" value="GST C-terminal domain-like"/>
    <property type="match status" value="1"/>
</dbReference>
<dbReference type="InterPro" id="IPR036282">
    <property type="entry name" value="Glutathione-S-Trfase_C_sf"/>
</dbReference>
<sequence>MIPQPYSDDTPPDVKDAIGLHLLTENTPNGQKVQILLEELAGVYGTTWTTTLIDTSTNEQKKDWFLQLNPNGRIPVLIDNAHSPAFPVMETSAELLYLLDNFDNDRHFGFDNGLENSEMLQWLFFWHGSGAPYQGNLGFFRRAKEQSQFAIDRFRKETYRVFNVLELQLSGKYTGRPKSFLAGNEKGRYSAADIGAWAWVKNWVGSGYMEQEMSQFPHLLKWVEKVAQRPAVQKGIGEKYRP</sequence>
<evidence type="ECO:0000259" key="3">
    <source>
        <dbReference type="PROSITE" id="PS50405"/>
    </source>
</evidence>
<dbReference type="PROSITE" id="PS50405">
    <property type="entry name" value="GST_CTER"/>
    <property type="match status" value="1"/>
</dbReference>
<dbReference type="Pfam" id="PF02798">
    <property type="entry name" value="GST_N"/>
    <property type="match status" value="1"/>
</dbReference>
<dbReference type="InterPro" id="IPR040079">
    <property type="entry name" value="Glutathione_S-Trfase"/>
</dbReference>
<dbReference type="InterPro" id="IPR036249">
    <property type="entry name" value="Thioredoxin-like_sf"/>
</dbReference>
<accession>A0A4S9LYF9</accession>
<comment type="caution">
    <text evidence="4">The sequence shown here is derived from an EMBL/GenBank/DDBJ whole genome shotgun (WGS) entry which is preliminary data.</text>
</comment>
<dbReference type="PANTHER" id="PTHR44051">
    <property type="entry name" value="GLUTATHIONE S-TRANSFERASE-RELATED"/>
    <property type="match status" value="1"/>
</dbReference>
<protein>
    <recommendedName>
        <fullName evidence="6">Glutathione S-transferase</fullName>
    </recommendedName>
</protein>
<dbReference type="InterPro" id="IPR004045">
    <property type="entry name" value="Glutathione_S-Trfase_N"/>
</dbReference>
<dbReference type="Proteomes" id="UP000306584">
    <property type="component" value="Unassembled WGS sequence"/>
</dbReference>
<feature type="domain" description="GST C-terminal" evidence="3">
    <location>
        <begin position="112"/>
        <end position="242"/>
    </location>
</feature>
<evidence type="ECO:0000313" key="4">
    <source>
        <dbReference type="EMBL" id="THY35039.1"/>
    </source>
</evidence>
<dbReference type="Gene3D" id="1.20.1050.10">
    <property type="match status" value="1"/>
</dbReference>
<comment type="similarity">
    <text evidence="1">Belongs to the GST superfamily.</text>
</comment>
<dbReference type="Gene3D" id="3.40.30.10">
    <property type="entry name" value="Glutaredoxin"/>
    <property type="match status" value="1"/>
</dbReference>
<dbReference type="PANTHER" id="PTHR44051:SF8">
    <property type="entry name" value="GLUTATHIONE S-TRANSFERASE GSTA"/>
    <property type="match status" value="1"/>
</dbReference>
<name>A0A4S9LYF9_AURPU</name>
<dbReference type="AlphaFoldDB" id="A0A4S9LYF9"/>
<evidence type="ECO:0000256" key="1">
    <source>
        <dbReference type="ARBA" id="ARBA00007409"/>
    </source>
</evidence>
<evidence type="ECO:0008006" key="6">
    <source>
        <dbReference type="Google" id="ProtNLM"/>
    </source>
</evidence>
<dbReference type="SUPFAM" id="SSF52833">
    <property type="entry name" value="Thioredoxin-like"/>
    <property type="match status" value="1"/>
</dbReference>
<evidence type="ECO:0000313" key="5">
    <source>
        <dbReference type="Proteomes" id="UP000306584"/>
    </source>
</evidence>
<dbReference type="SFLD" id="SFLDS00019">
    <property type="entry name" value="Glutathione_Transferase_(cytos"/>
    <property type="match status" value="1"/>
</dbReference>
<dbReference type="PROSITE" id="PS50404">
    <property type="entry name" value="GST_NTER"/>
    <property type="match status" value="1"/>
</dbReference>
<evidence type="ECO:0000259" key="2">
    <source>
        <dbReference type="PROSITE" id="PS50404"/>
    </source>
</evidence>
<dbReference type="Pfam" id="PF13410">
    <property type="entry name" value="GST_C_2"/>
    <property type="match status" value="1"/>
</dbReference>
<gene>
    <name evidence="4" type="ORF">D6D01_01666</name>
</gene>
<reference evidence="4 5" key="1">
    <citation type="submission" date="2018-10" db="EMBL/GenBank/DDBJ databases">
        <title>Fifty Aureobasidium pullulans genomes reveal a recombining polyextremotolerant generalist.</title>
        <authorList>
            <person name="Gostincar C."/>
            <person name="Turk M."/>
            <person name="Zajc J."/>
            <person name="Gunde-Cimerman N."/>
        </authorList>
    </citation>
    <scope>NUCLEOTIDE SEQUENCE [LARGE SCALE GENOMIC DNA]</scope>
    <source>
        <strain evidence="4 5">EXF-6604</strain>
    </source>
</reference>
<proteinExistence type="inferred from homology"/>
<organism evidence="4 5">
    <name type="scientific">Aureobasidium pullulans</name>
    <name type="common">Black yeast</name>
    <name type="synonym">Pullularia pullulans</name>
    <dbReference type="NCBI Taxonomy" id="5580"/>
    <lineage>
        <taxon>Eukaryota</taxon>
        <taxon>Fungi</taxon>
        <taxon>Dikarya</taxon>
        <taxon>Ascomycota</taxon>
        <taxon>Pezizomycotina</taxon>
        <taxon>Dothideomycetes</taxon>
        <taxon>Dothideomycetidae</taxon>
        <taxon>Dothideales</taxon>
        <taxon>Saccotheciaceae</taxon>
        <taxon>Aureobasidium</taxon>
    </lineage>
</organism>
<dbReference type="InterPro" id="IPR010987">
    <property type="entry name" value="Glutathione-S-Trfase_C-like"/>
</dbReference>
<dbReference type="SFLD" id="SFLDG00358">
    <property type="entry name" value="Main_(cytGST)"/>
    <property type="match status" value="1"/>
</dbReference>
<dbReference type="EMBL" id="QZBD01000031">
    <property type="protein sequence ID" value="THY35039.1"/>
    <property type="molecule type" value="Genomic_DNA"/>
</dbReference>
<feature type="domain" description="GST N-terminal" evidence="2">
    <location>
        <begin position="17"/>
        <end position="106"/>
    </location>
</feature>